<gene>
    <name evidence="1" type="ORF">M6B38_307455</name>
</gene>
<comment type="caution">
    <text evidence="1">The sequence shown here is derived from an EMBL/GenBank/DDBJ whole genome shotgun (WGS) entry which is preliminary data.</text>
</comment>
<evidence type="ECO:0000313" key="1">
    <source>
        <dbReference type="EMBL" id="KAJ6841129.1"/>
    </source>
</evidence>
<reference evidence="1" key="2">
    <citation type="submission" date="2023-04" db="EMBL/GenBank/DDBJ databases">
        <authorList>
            <person name="Bruccoleri R.E."/>
            <person name="Oakeley E.J."/>
            <person name="Faust A.-M."/>
            <person name="Dessus-Babus S."/>
            <person name="Altorfer M."/>
            <person name="Burckhardt D."/>
            <person name="Oertli M."/>
            <person name="Naumann U."/>
            <person name="Petersen F."/>
            <person name="Wong J."/>
        </authorList>
    </citation>
    <scope>NUCLEOTIDE SEQUENCE</scope>
    <source>
        <strain evidence="1">GSM-AAB239-AS_SAM_17_03QT</strain>
        <tissue evidence="1">Leaf</tissue>
    </source>
</reference>
<keyword evidence="2" id="KW-1185">Reference proteome</keyword>
<sequence>MWDAAPPPLFAASACDPTTAMYSPSVAKRSLRRFPQANWTIVNAMVVSVSPAKDHRQVSRRFT</sequence>
<protein>
    <submittedName>
        <fullName evidence="1">Uncharacterized protein</fullName>
    </submittedName>
</protein>
<dbReference type="EMBL" id="JANAVB010008800">
    <property type="protein sequence ID" value="KAJ6841129.1"/>
    <property type="molecule type" value="Genomic_DNA"/>
</dbReference>
<evidence type="ECO:0000313" key="2">
    <source>
        <dbReference type="Proteomes" id="UP001140949"/>
    </source>
</evidence>
<dbReference type="Proteomes" id="UP001140949">
    <property type="component" value="Unassembled WGS sequence"/>
</dbReference>
<proteinExistence type="predicted"/>
<accession>A0AAX6HJC4</accession>
<organism evidence="1 2">
    <name type="scientific">Iris pallida</name>
    <name type="common">Sweet iris</name>
    <dbReference type="NCBI Taxonomy" id="29817"/>
    <lineage>
        <taxon>Eukaryota</taxon>
        <taxon>Viridiplantae</taxon>
        <taxon>Streptophyta</taxon>
        <taxon>Embryophyta</taxon>
        <taxon>Tracheophyta</taxon>
        <taxon>Spermatophyta</taxon>
        <taxon>Magnoliopsida</taxon>
        <taxon>Liliopsida</taxon>
        <taxon>Asparagales</taxon>
        <taxon>Iridaceae</taxon>
        <taxon>Iridoideae</taxon>
        <taxon>Irideae</taxon>
        <taxon>Iris</taxon>
    </lineage>
</organism>
<name>A0AAX6HJC4_IRIPA</name>
<reference evidence="1" key="1">
    <citation type="journal article" date="2023" name="GigaByte">
        <title>Genome assembly of the bearded iris, Iris pallida Lam.</title>
        <authorList>
            <person name="Bruccoleri R.E."/>
            <person name="Oakeley E.J."/>
            <person name="Faust A.M.E."/>
            <person name="Altorfer M."/>
            <person name="Dessus-Babus S."/>
            <person name="Burckhardt D."/>
            <person name="Oertli M."/>
            <person name="Naumann U."/>
            <person name="Petersen F."/>
            <person name="Wong J."/>
        </authorList>
    </citation>
    <scope>NUCLEOTIDE SEQUENCE</scope>
    <source>
        <strain evidence="1">GSM-AAB239-AS_SAM_17_03QT</strain>
    </source>
</reference>
<dbReference type="AlphaFoldDB" id="A0AAX6HJC4"/>